<proteinExistence type="predicted"/>
<keyword evidence="2" id="KW-1185">Reference proteome</keyword>
<dbReference type="Proteomes" id="UP000026960">
    <property type="component" value="Chromosome 3"/>
</dbReference>
<reference evidence="1" key="1">
    <citation type="journal article" date="2009" name="Rice">
        <title>De Novo Next Generation Sequencing of Plant Genomes.</title>
        <authorList>
            <person name="Rounsley S."/>
            <person name="Marri P.R."/>
            <person name="Yu Y."/>
            <person name="He R."/>
            <person name="Sisneros N."/>
            <person name="Goicoechea J.L."/>
            <person name="Lee S.J."/>
            <person name="Angelova A."/>
            <person name="Kudrna D."/>
            <person name="Luo M."/>
            <person name="Affourtit J."/>
            <person name="Desany B."/>
            <person name="Knight J."/>
            <person name="Niazi F."/>
            <person name="Egholm M."/>
            <person name="Wing R.A."/>
        </authorList>
    </citation>
    <scope>NUCLEOTIDE SEQUENCE [LARGE SCALE GENOMIC DNA]</scope>
    <source>
        <strain evidence="1">cv. IRGC 105608</strain>
    </source>
</reference>
<protein>
    <submittedName>
        <fullName evidence="1">GPN-loop GTPase 3</fullName>
    </submittedName>
</protein>
<dbReference type="EnsemblPlants" id="OBART03G31870.3">
    <property type="protein sequence ID" value="OBART03G31870.3"/>
    <property type="gene ID" value="OBART03G31870"/>
</dbReference>
<dbReference type="Gramene" id="OBART03G31870.3">
    <property type="protein sequence ID" value="OBART03G31870.3"/>
    <property type="gene ID" value="OBART03G31870"/>
</dbReference>
<dbReference type="AlphaFoldDB" id="A0A0D3FN88"/>
<dbReference type="HOGENOM" id="CLU_2658398_0_0_1"/>
<evidence type="ECO:0000313" key="2">
    <source>
        <dbReference type="Proteomes" id="UP000026960"/>
    </source>
</evidence>
<reference evidence="1" key="2">
    <citation type="submission" date="2015-03" db="UniProtKB">
        <authorList>
            <consortium name="EnsemblPlants"/>
        </authorList>
    </citation>
    <scope>IDENTIFICATION</scope>
</reference>
<evidence type="ECO:0000313" key="1">
    <source>
        <dbReference type="EnsemblPlants" id="OBART03G31870.3"/>
    </source>
</evidence>
<name>A0A0D3FN88_9ORYZ</name>
<accession>A0A0D3FN88</accession>
<organism evidence="1">
    <name type="scientific">Oryza barthii</name>
    <dbReference type="NCBI Taxonomy" id="65489"/>
    <lineage>
        <taxon>Eukaryota</taxon>
        <taxon>Viridiplantae</taxon>
        <taxon>Streptophyta</taxon>
        <taxon>Embryophyta</taxon>
        <taxon>Tracheophyta</taxon>
        <taxon>Spermatophyta</taxon>
        <taxon>Magnoliopsida</taxon>
        <taxon>Liliopsida</taxon>
        <taxon>Poales</taxon>
        <taxon>Poaceae</taxon>
        <taxon>BOP clade</taxon>
        <taxon>Oryzoideae</taxon>
        <taxon>Oryzeae</taxon>
        <taxon>Oryzinae</taxon>
        <taxon>Oryza</taxon>
    </lineage>
</organism>
<sequence>MPFNLMLFPVNSSRPVQIKIPAIGVKQPIPGGGGGREELVAVGMHQLWPRRRQRLSSTLEYCRLFALLHACFGCSA</sequence>